<feature type="region of interest" description="Disordered" evidence="1">
    <location>
        <begin position="149"/>
        <end position="171"/>
    </location>
</feature>
<feature type="region of interest" description="Disordered" evidence="1">
    <location>
        <begin position="105"/>
        <end position="128"/>
    </location>
</feature>
<dbReference type="AlphaFoldDB" id="X0S9G7"/>
<evidence type="ECO:0000256" key="1">
    <source>
        <dbReference type="SAM" id="MobiDB-lite"/>
    </source>
</evidence>
<proteinExistence type="predicted"/>
<feature type="compositionally biased region" description="Pro residues" evidence="1">
    <location>
        <begin position="154"/>
        <end position="171"/>
    </location>
</feature>
<reference evidence="2" key="1">
    <citation type="journal article" date="2014" name="Front. Microbiol.">
        <title>High frequency of phylogenetically diverse reductive dehalogenase-homologous genes in deep subseafloor sedimentary metagenomes.</title>
        <authorList>
            <person name="Kawai M."/>
            <person name="Futagami T."/>
            <person name="Toyoda A."/>
            <person name="Takaki Y."/>
            <person name="Nishi S."/>
            <person name="Hori S."/>
            <person name="Arai W."/>
            <person name="Tsubouchi T."/>
            <person name="Morono Y."/>
            <person name="Uchiyama I."/>
            <person name="Ito T."/>
            <person name="Fujiyama A."/>
            <person name="Inagaki F."/>
            <person name="Takami H."/>
        </authorList>
    </citation>
    <scope>NUCLEOTIDE SEQUENCE</scope>
    <source>
        <strain evidence="2">Expedition CK06-06</strain>
    </source>
</reference>
<name>X0S9G7_9ZZZZ</name>
<protein>
    <submittedName>
        <fullName evidence="2">Uncharacterized protein</fullName>
    </submittedName>
</protein>
<gene>
    <name evidence="2" type="ORF">S01H1_18100</name>
</gene>
<organism evidence="2">
    <name type="scientific">marine sediment metagenome</name>
    <dbReference type="NCBI Taxonomy" id="412755"/>
    <lineage>
        <taxon>unclassified sequences</taxon>
        <taxon>metagenomes</taxon>
        <taxon>ecological metagenomes</taxon>
    </lineage>
</organism>
<comment type="caution">
    <text evidence="2">The sequence shown here is derived from an EMBL/GenBank/DDBJ whole genome shotgun (WGS) entry which is preliminary data.</text>
</comment>
<feature type="non-terminal residue" evidence="2">
    <location>
        <position position="1"/>
    </location>
</feature>
<sequence length="171" mass="18491">EGAFPGKPYNHPWHEVRFIYGTCTASPGQSSCPVPLSIAVRPYCEVPPEIVAGVWTGSLEEIRGALVHRMGRSQMQVWTTNVSISINTTEEGLLDEAVQNLVRLNGDKPSSPEEPLGPPDEIECPPQPGMIMPIMRSEAIMETTTECYRSGTPIPCPNVTPSPGVPTPNSP</sequence>
<accession>X0S9G7</accession>
<dbReference type="EMBL" id="BARS01009651">
    <property type="protein sequence ID" value="GAF77659.1"/>
    <property type="molecule type" value="Genomic_DNA"/>
</dbReference>
<evidence type="ECO:0000313" key="2">
    <source>
        <dbReference type="EMBL" id="GAF77659.1"/>
    </source>
</evidence>